<organism evidence="2 3">
    <name type="scientific">Halobellus clavatus</name>
    <dbReference type="NCBI Taxonomy" id="660517"/>
    <lineage>
        <taxon>Archaea</taxon>
        <taxon>Methanobacteriati</taxon>
        <taxon>Methanobacteriota</taxon>
        <taxon>Stenosarchaea group</taxon>
        <taxon>Halobacteria</taxon>
        <taxon>Halobacteriales</taxon>
        <taxon>Haloferacaceae</taxon>
        <taxon>Halobellus</taxon>
    </lineage>
</organism>
<dbReference type="EMBL" id="FNPB01000021">
    <property type="protein sequence ID" value="SDY54039.1"/>
    <property type="molecule type" value="Genomic_DNA"/>
</dbReference>
<keyword evidence="3" id="KW-1185">Reference proteome</keyword>
<dbReference type="Proteomes" id="UP000199170">
    <property type="component" value="Unassembled WGS sequence"/>
</dbReference>
<dbReference type="SUPFAM" id="SSF101262">
    <property type="entry name" value="Methenyltetrahydrofolate cyclohydrolase-like"/>
    <property type="match status" value="1"/>
</dbReference>
<reference evidence="3" key="1">
    <citation type="submission" date="2016-10" db="EMBL/GenBank/DDBJ databases">
        <authorList>
            <person name="Varghese N."/>
            <person name="Submissions S."/>
        </authorList>
    </citation>
    <scope>NUCLEOTIDE SEQUENCE [LARGE SCALE GENOMIC DNA]</scope>
    <source>
        <strain evidence="3">CGMCC 1.10118</strain>
    </source>
</reference>
<dbReference type="AlphaFoldDB" id="A0A1H3KPT4"/>
<dbReference type="STRING" id="660517.SAMN04487946_1216"/>
<evidence type="ECO:0000313" key="2">
    <source>
        <dbReference type="EMBL" id="SDY54039.1"/>
    </source>
</evidence>
<dbReference type="OrthoDB" id="214546at2157"/>
<evidence type="ECO:0000259" key="1">
    <source>
        <dbReference type="Pfam" id="PF04961"/>
    </source>
</evidence>
<accession>A0A1H3KPT4</accession>
<name>A0A1H3KPT4_9EURY</name>
<proteinExistence type="predicted"/>
<dbReference type="Pfam" id="PF04961">
    <property type="entry name" value="FTCD_C"/>
    <property type="match status" value="1"/>
</dbReference>
<feature type="domain" description="Cyclodeaminase/cyclohydrolase" evidence="1">
    <location>
        <begin position="8"/>
        <end position="188"/>
    </location>
</feature>
<protein>
    <submittedName>
        <fullName evidence="2">Formiminotetrahydrofolate cyclodeaminase</fullName>
    </submittedName>
</protein>
<sequence>MPPTETPLRELTAGIASEQVAPAGITAVAAAAAMGTALCEMCCIHTIEAQRATRTLEDLGEPVDQSDCDPTHASDHSLEAVRSRLETQRETLLTLADRDAALVSELFAGEAAPSAETRRQAARIPLAVIEAAVEVLADAPLAIERGRPGVAADARTGALLVEAGLRASAATVRSNLEGDDTDAATELLDRLAAAERRAAAVDLDGIG</sequence>
<dbReference type="Gene3D" id="1.20.120.680">
    <property type="entry name" value="Formiminotetrahydrofolate cyclodeaminase monomer, up-and-down helical bundle"/>
    <property type="match status" value="1"/>
</dbReference>
<dbReference type="InterPro" id="IPR036178">
    <property type="entry name" value="Formintransfe-cycloase-like_sf"/>
</dbReference>
<dbReference type="RefSeq" id="WP_089769783.1">
    <property type="nucleotide sequence ID" value="NZ_FNPB01000021.1"/>
</dbReference>
<dbReference type="GO" id="GO:0003824">
    <property type="term" value="F:catalytic activity"/>
    <property type="evidence" value="ECO:0007669"/>
    <property type="project" value="InterPro"/>
</dbReference>
<evidence type="ECO:0000313" key="3">
    <source>
        <dbReference type="Proteomes" id="UP000199170"/>
    </source>
</evidence>
<dbReference type="InterPro" id="IPR007044">
    <property type="entry name" value="Cyclodeamin/CycHdrlase"/>
</dbReference>
<gene>
    <name evidence="2" type="ORF">SAMN04487946_1216</name>
</gene>